<comment type="caution">
    <text evidence="7">The sequence shown here is derived from an EMBL/GenBank/DDBJ whole genome shotgun (WGS) entry which is preliminary data.</text>
</comment>
<keyword evidence="3 6" id="KW-1133">Transmembrane helix</keyword>
<feature type="transmembrane region" description="Helical" evidence="6">
    <location>
        <begin position="31"/>
        <end position="55"/>
    </location>
</feature>
<reference evidence="7 8" key="2">
    <citation type="submission" date="2017-10" db="EMBL/GenBank/DDBJ databases">
        <authorList>
            <person name="Banno H."/>
            <person name="Chua N.-H."/>
        </authorList>
    </citation>
    <scope>NUCLEOTIDE SEQUENCE [LARGE SCALE GENOMIC DNA]</scope>
    <source>
        <strain evidence="7 8">JK626</strain>
    </source>
</reference>
<dbReference type="EMBL" id="PDYF01000007">
    <property type="protein sequence ID" value="PHU36109.1"/>
    <property type="molecule type" value="Genomic_DNA"/>
</dbReference>
<dbReference type="Pfam" id="PF01226">
    <property type="entry name" value="Form_Nir_trans"/>
    <property type="match status" value="1"/>
</dbReference>
<evidence type="ECO:0000256" key="3">
    <source>
        <dbReference type="ARBA" id="ARBA00022989"/>
    </source>
</evidence>
<dbReference type="GO" id="GO:0005886">
    <property type="term" value="C:plasma membrane"/>
    <property type="evidence" value="ECO:0007669"/>
    <property type="project" value="TreeGrafter"/>
</dbReference>
<evidence type="ECO:0000256" key="4">
    <source>
        <dbReference type="ARBA" id="ARBA00023136"/>
    </source>
</evidence>
<evidence type="ECO:0000256" key="6">
    <source>
        <dbReference type="SAM" id="Phobius"/>
    </source>
</evidence>
<evidence type="ECO:0000313" key="8">
    <source>
        <dbReference type="Proteomes" id="UP000225889"/>
    </source>
</evidence>
<gene>
    <name evidence="7" type="ORF">CSX01_02420</name>
</gene>
<dbReference type="AlphaFoldDB" id="A0A2G3DYQ4"/>
<evidence type="ECO:0000256" key="1">
    <source>
        <dbReference type="ARBA" id="ARBA00004141"/>
    </source>
</evidence>
<feature type="transmembrane region" description="Helical" evidence="6">
    <location>
        <begin position="251"/>
        <end position="272"/>
    </location>
</feature>
<feature type="transmembrane region" description="Helical" evidence="6">
    <location>
        <begin position="158"/>
        <end position="179"/>
    </location>
</feature>
<feature type="transmembrane region" description="Helical" evidence="6">
    <location>
        <begin position="109"/>
        <end position="128"/>
    </location>
</feature>
<accession>A0A2G3DYQ4</accession>
<protein>
    <submittedName>
        <fullName evidence="7">FdhC protein</fullName>
    </submittedName>
</protein>
<dbReference type="RefSeq" id="WP_099391308.1">
    <property type="nucleotide sequence ID" value="NZ_PDYF01000007.1"/>
</dbReference>
<sequence length="280" mass="29080">MDNLFNSPAEVIEGNICGGEKKVNLPLSKMILLGIMAGAFIALGGATSSTAAHAITNVGVSRFVAGAIFPVGLMLITFIGGELFTGNCLTSMGAMDHRFSWGKVARDLAIIWVSNLIGALIIVALTYFSGNLDYSGGLLGAYSIKVALGKATISPIKGITSGILCNILVCAAILMGAAAKDIGGKVWAIFFPIMAFVVGGFEHCVANMFYIPMGIFAAHNDAYVAKAAEAYGITADQLSSLSLAGFITNQIPVTIGNILGGMVFVGLPCFLAHCKKCNNK</sequence>
<dbReference type="Gene3D" id="1.20.1080.10">
    <property type="entry name" value="Glycerol uptake facilitator protein"/>
    <property type="match status" value="1"/>
</dbReference>
<comment type="subcellular location">
    <subcellularLocation>
        <location evidence="1">Membrane</location>
        <topology evidence="1">Multi-pass membrane protein</topology>
    </subcellularLocation>
</comment>
<dbReference type="Proteomes" id="UP000225889">
    <property type="component" value="Unassembled WGS sequence"/>
</dbReference>
<feature type="transmembrane region" description="Helical" evidence="6">
    <location>
        <begin position="67"/>
        <end position="89"/>
    </location>
</feature>
<comment type="similarity">
    <text evidence="5">Belongs to the FNT transporter (TC 1.A.16) family.</text>
</comment>
<dbReference type="InterPro" id="IPR023271">
    <property type="entry name" value="Aquaporin-like"/>
</dbReference>
<evidence type="ECO:0000313" key="7">
    <source>
        <dbReference type="EMBL" id="PHU36109.1"/>
    </source>
</evidence>
<evidence type="ECO:0000256" key="5">
    <source>
        <dbReference type="ARBA" id="ARBA00049660"/>
    </source>
</evidence>
<evidence type="ECO:0000256" key="2">
    <source>
        <dbReference type="ARBA" id="ARBA00022692"/>
    </source>
</evidence>
<reference evidence="7 8" key="1">
    <citation type="submission" date="2017-10" db="EMBL/GenBank/DDBJ databases">
        <title>Resolving the taxonomy of Roseburia spp., Eubacterium rectale and Agathobacter spp. through phylogenomic analysis.</title>
        <authorList>
            <person name="Sheridan P.O."/>
            <person name="Walker A.W."/>
            <person name="Duncan S.H."/>
            <person name="Scott K.P."/>
            <person name="Toole P.W.O."/>
            <person name="Luis P."/>
            <person name="Flint H.J."/>
        </authorList>
    </citation>
    <scope>NUCLEOTIDE SEQUENCE [LARGE SCALE GENOMIC DNA]</scope>
    <source>
        <strain evidence="7 8">JK626</strain>
    </source>
</reference>
<keyword evidence="2 6" id="KW-0812">Transmembrane</keyword>
<dbReference type="PANTHER" id="PTHR30520:SF6">
    <property type="entry name" value="FORMATE_NITRATE FAMILY TRANSPORTER (EUROFUNG)"/>
    <property type="match status" value="1"/>
</dbReference>
<name>A0A2G3DYQ4_9FIRM</name>
<dbReference type="GO" id="GO:0015499">
    <property type="term" value="F:formate transmembrane transporter activity"/>
    <property type="evidence" value="ECO:0007669"/>
    <property type="project" value="TreeGrafter"/>
</dbReference>
<keyword evidence="4 6" id="KW-0472">Membrane</keyword>
<organism evidence="7 8">
    <name type="scientific">Pseudobutyrivibrio ruminis</name>
    <dbReference type="NCBI Taxonomy" id="46206"/>
    <lineage>
        <taxon>Bacteria</taxon>
        <taxon>Bacillati</taxon>
        <taxon>Bacillota</taxon>
        <taxon>Clostridia</taxon>
        <taxon>Lachnospirales</taxon>
        <taxon>Lachnospiraceae</taxon>
        <taxon>Pseudobutyrivibrio</taxon>
    </lineage>
</organism>
<feature type="transmembrane region" description="Helical" evidence="6">
    <location>
        <begin position="186"/>
        <end position="211"/>
    </location>
</feature>
<dbReference type="PANTHER" id="PTHR30520">
    <property type="entry name" value="FORMATE TRANSPORTER-RELATED"/>
    <property type="match status" value="1"/>
</dbReference>
<dbReference type="InterPro" id="IPR000292">
    <property type="entry name" value="For/NO2_transpt"/>
</dbReference>
<proteinExistence type="inferred from homology"/>